<dbReference type="EC" id="2.7.7.7" evidence="1"/>
<dbReference type="GO" id="GO:0006261">
    <property type="term" value="P:DNA-templated DNA replication"/>
    <property type="evidence" value="ECO:0007669"/>
    <property type="project" value="TreeGrafter"/>
</dbReference>
<name>A0A0L0QR76_VIRPA</name>
<evidence type="ECO:0000313" key="2">
    <source>
        <dbReference type="Proteomes" id="UP000036780"/>
    </source>
</evidence>
<accession>A0A0L0QR76</accession>
<dbReference type="PANTHER" id="PTHR11669:SF8">
    <property type="entry name" value="DNA POLYMERASE III SUBUNIT DELTA"/>
    <property type="match status" value="1"/>
</dbReference>
<sequence length="329" mass="37547">METWSEVANIQPLASKIILNSIKKDRISHAYLLQGERGTGKKAIALLIAKGLFCEKNPVSDPCLECNACKRIASGNHPDVHWIEPDGQSIKIEQIRNLQKEFTYSGMESDQKVYIINGAETLTVNAANRILKFLEEPSKKTTAIMLTDNSQAILPTIRSRCQVIDLRPLHPGEFQKQLIEQGLDQRSAILMSAITNNLQEASDKSHDESFATARRIVIQLVEILLTNPEDVYLFIHQHWVTHFKERNEQEEGLDLLLFAIKDILYYQIEHEAGMVFFAPSDELLERAAMYFSQEKLLTDLQAVLQAKRKLKQNVHPTLVMEQLTLQMQR</sequence>
<dbReference type="Pfam" id="PF13177">
    <property type="entry name" value="DNA_pol3_delta2"/>
    <property type="match status" value="1"/>
</dbReference>
<dbReference type="Gene3D" id="3.40.50.300">
    <property type="entry name" value="P-loop containing nucleotide triphosphate hydrolases"/>
    <property type="match status" value="1"/>
</dbReference>
<dbReference type="SUPFAM" id="SSF52540">
    <property type="entry name" value="P-loop containing nucleoside triphosphate hydrolases"/>
    <property type="match status" value="1"/>
</dbReference>
<dbReference type="NCBIfam" id="TIGR00678">
    <property type="entry name" value="holB"/>
    <property type="match status" value="1"/>
</dbReference>
<dbReference type="AlphaFoldDB" id="A0A0L0QR76"/>
<dbReference type="FunFam" id="3.40.50.300:FF:001255">
    <property type="entry name" value="DNA polymerase III subunit delta"/>
    <property type="match status" value="1"/>
</dbReference>
<dbReference type="PANTHER" id="PTHR11669">
    <property type="entry name" value="REPLICATION FACTOR C / DNA POLYMERASE III GAMMA-TAU SUBUNIT"/>
    <property type="match status" value="1"/>
</dbReference>
<keyword evidence="1" id="KW-0808">Transferase</keyword>
<dbReference type="Proteomes" id="UP000036780">
    <property type="component" value="Unassembled WGS sequence"/>
</dbReference>
<dbReference type="InterPro" id="IPR027417">
    <property type="entry name" value="P-loop_NTPase"/>
</dbReference>
<dbReference type="EMBL" id="LGTO01000005">
    <property type="protein sequence ID" value="KNE21094.1"/>
    <property type="molecule type" value="Genomic_DNA"/>
</dbReference>
<gene>
    <name evidence="1" type="ORF">AFK71_05210</name>
</gene>
<organism evidence="1 2">
    <name type="scientific">Virgibacillus pantothenticus</name>
    <dbReference type="NCBI Taxonomy" id="1473"/>
    <lineage>
        <taxon>Bacteria</taxon>
        <taxon>Bacillati</taxon>
        <taxon>Bacillota</taxon>
        <taxon>Bacilli</taxon>
        <taxon>Bacillales</taxon>
        <taxon>Bacillaceae</taxon>
        <taxon>Virgibacillus</taxon>
    </lineage>
</organism>
<proteinExistence type="predicted"/>
<dbReference type="GO" id="GO:0003887">
    <property type="term" value="F:DNA-directed DNA polymerase activity"/>
    <property type="evidence" value="ECO:0007669"/>
    <property type="project" value="UniProtKB-EC"/>
</dbReference>
<keyword evidence="1" id="KW-0548">Nucleotidyltransferase</keyword>
<reference evidence="2" key="1">
    <citation type="submission" date="2015-07" db="EMBL/GenBank/DDBJ databases">
        <title>Fjat-10053 dsm26.</title>
        <authorList>
            <person name="Liu B."/>
            <person name="Wang J."/>
            <person name="Zhu Y."/>
            <person name="Liu G."/>
            <person name="Chen Q."/>
            <person name="Chen Z."/>
            <person name="Lan J."/>
            <person name="Che J."/>
            <person name="Ge C."/>
            <person name="Shi H."/>
            <person name="Pan Z."/>
            <person name="Liu X."/>
        </authorList>
    </citation>
    <scope>NUCLEOTIDE SEQUENCE [LARGE SCALE GENOMIC DNA]</scope>
    <source>
        <strain evidence="2">DSM 26</strain>
    </source>
</reference>
<dbReference type="OrthoDB" id="9810148at2"/>
<dbReference type="InterPro" id="IPR004622">
    <property type="entry name" value="DNA_pol_HolB"/>
</dbReference>
<protein>
    <submittedName>
        <fullName evidence="1">DNA polymerase III subunit delta</fullName>
        <ecNumber evidence="1">2.7.7.7</ecNumber>
    </submittedName>
</protein>
<dbReference type="GeneID" id="66868826"/>
<keyword evidence="2" id="KW-1185">Reference proteome</keyword>
<dbReference type="InterPro" id="IPR050238">
    <property type="entry name" value="DNA_Rep/Repair_Clamp_Loader"/>
</dbReference>
<comment type="caution">
    <text evidence="1">The sequence shown here is derived from an EMBL/GenBank/DDBJ whole genome shotgun (WGS) entry which is preliminary data.</text>
</comment>
<dbReference type="GO" id="GO:0008408">
    <property type="term" value="F:3'-5' exonuclease activity"/>
    <property type="evidence" value="ECO:0007669"/>
    <property type="project" value="InterPro"/>
</dbReference>
<evidence type="ECO:0000313" key="1">
    <source>
        <dbReference type="EMBL" id="KNE21094.1"/>
    </source>
</evidence>
<dbReference type="RefSeq" id="WP_050350506.1">
    <property type="nucleotide sequence ID" value="NZ_BOSN01000007.1"/>
</dbReference>
<dbReference type="NCBIfam" id="NF005972">
    <property type="entry name" value="PRK08058.1"/>
    <property type="match status" value="1"/>
</dbReference>
<dbReference type="PATRIC" id="fig|1473.5.peg.4021"/>